<sequence length="125" mass="13816">MQDVKTNRLGNGTRIPDLVLTREGQAVILDVQVVGTRIPLSSAHQVKCAKYMLPALLDQVAPNTRALVSSVTLSYRGVWAVESVKTLVDLGLTAYDIKMLSVRCLQGGLRAFWAHQKMTQWRSHG</sequence>
<organism evidence="1 2">
    <name type="scientific">Dermacentor silvarum</name>
    <name type="common">Tick</name>
    <dbReference type="NCBI Taxonomy" id="543639"/>
    <lineage>
        <taxon>Eukaryota</taxon>
        <taxon>Metazoa</taxon>
        <taxon>Ecdysozoa</taxon>
        <taxon>Arthropoda</taxon>
        <taxon>Chelicerata</taxon>
        <taxon>Arachnida</taxon>
        <taxon>Acari</taxon>
        <taxon>Parasitiformes</taxon>
        <taxon>Ixodida</taxon>
        <taxon>Ixodoidea</taxon>
        <taxon>Ixodidae</taxon>
        <taxon>Rhipicephalinae</taxon>
        <taxon>Dermacentor</taxon>
    </lineage>
</organism>
<dbReference type="EMBL" id="CM023470">
    <property type="protein sequence ID" value="KAH7981014.1"/>
    <property type="molecule type" value="Genomic_DNA"/>
</dbReference>
<comment type="caution">
    <text evidence="1">The sequence shown here is derived from an EMBL/GenBank/DDBJ whole genome shotgun (WGS) entry which is preliminary data.</text>
</comment>
<accession>A0ACB8E3V9</accession>
<evidence type="ECO:0000313" key="1">
    <source>
        <dbReference type="EMBL" id="KAH7981014.1"/>
    </source>
</evidence>
<proteinExistence type="predicted"/>
<gene>
    <name evidence="1" type="ORF">HPB49_020978</name>
</gene>
<reference evidence="1" key="1">
    <citation type="submission" date="2020-05" db="EMBL/GenBank/DDBJ databases">
        <title>Large-scale comparative analyses of tick genomes elucidate their genetic diversity and vector capacities.</title>
        <authorList>
            <person name="Jia N."/>
            <person name="Wang J."/>
            <person name="Shi W."/>
            <person name="Du L."/>
            <person name="Sun Y."/>
            <person name="Zhan W."/>
            <person name="Jiang J."/>
            <person name="Wang Q."/>
            <person name="Zhang B."/>
            <person name="Ji P."/>
            <person name="Sakyi L.B."/>
            <person name="Cui X."/>
            <person name="Yuan T."/>
            <person name="Jiang B."/>
            <person name="Yang W."/>
            <person name="Lam T.T.-Y."/>
            <person name="Chang Q."/>
            <person name="Ding S."/>
            <person name="Wang X."/>
            <person name="Zhu J."/>
            <person name="Ruan X."/>
            <person name="Zhao L."/>
            <person name="Wei J."/>
            <person name="Que T."/>
            <person name="Du C."/>
            <person name="Cheng J."/>
            <person name="Dai P."/>
            <person name="Han X."/>
            <person name="Huang E."/>
            <person name="Gao Y."/>
            <person name="Liu J."/>
            <person name="Shao H."/>
            <person name="Ye R."/>
            <person name="Li L."/>
            <person name="Wei W."/>
            <person name="Wang X."/>
            <person name="Wang C."/>
            <person name="Yang T."/>
            <person name="Huo Q."/>
            <person name="Li W."/>
            <person name="Guo W."/>
            <person name="Chen H."/>
            <person name="Zhou L."/>
            <person name="Ni X."/>
            <person name="Tian J."/>
            <person name="Zhou Y."/>
            <person name="Sheng Y."/>
            <person name="Liu T."/>
            <person name="Pan Y."/>
            <person name="Xia L."/>
            <person name="Li J."/>
            <person name="Zhao F."/>
            <person name="Cao W."/>
        </authorList>
    </citation>
    <scope>NUCLEOTIDE SEQUENCE</scope>
    <source>
        <strain evidence="1">Dsil-2018</strain>
    </source>
</reference>
<name>A0ACB8E3V9_DERSI</name>
<evidence type="ECO:0000313" key="2">
    <source>
        <dbReference type="Proteomes" id="UP000821865"/>
    </source>
</evidence>
<dbReference type="Proteomes" id="UP000821865">
    <property type="component" value="Chromosome 1"/>
</dbReference>
<protein>
    <submittedName>
        <fullName evidence="1">Uncharacterized protein</fullName>
    </submittedName>
</protein>
<keyword evidence="2" id="KW-1185">Reference proteome</keyword>